<evidence type="ECO:0000313" key="1">
    <source>
        <dbReference type="EMBL" id="OME10545.1"/>
    </source>
</evidence>
<name>A0AB36J367_9BACL</name>
<accession>A0AB36J367</accession>
<comment type="caution">
    <text evidence="1">The sequence shown here is derived from an EMBL/GenBank/DDBJ whole genome shotgun (WGS) entry which is preliminary data.</text>
</comment>
<sequence>MLPTVGRMVHYYSYGTPGGEYKSEPRAAIITQVHNATCVDLCVLNPTGMFFNQNVVQGQDGGKWDWPQRL</sequence>
<reference evidence="1 2" key="1">
    <citation type="submission" date="2016-10" db="EMBL/GenBank/DDBJ databases">
        <title>Paenibacillus species isolates.</title>
        <authorList>
            <person name="Beno S.M."/>
        </authorList>
    </citation>
    <scope>NUCLEOTIDE SEQUENCE [LARGE SCALE GENOMIC DNA]</scope>
    <source>
        <strain evidence="1 2">FSL H7-0918</strain>
    </source>
</reference>
<evidence type="ECO:0000313" key="2">
    <source>
        <dbReference type="Proteomes" id="UP000187323"/>
    </source>
</evidence>
<dbReference type="RefSeq" id="WP_076138808.1">
    <property type="nucleotide sequence ID" value="NZ_MPTO01000047.1"/>
</dbReference>
<dbReference type="AlphaFoldDB" id="A0AB36J367"/>
<dbReference type="EMBL" id="MPTO01000047">
    <property type="protein sequence ID" value="OME10545.1"/>
    <property type="molecule type" value="Genomic_DNA"/>
</dbReference>
<organism evidence="1 2">
    <name type="scientific">Paenibacillus odorifer</name>
    <dbReference type="NCBI Taxonomy" id="189426"/>
    <lineage>
        <taxon>Bacteria</taxon>
        <taxon>Bacillati</taxon>
        <taxon>Bacillota</taxon>
        <taxon>Bacilli</taxon>
        <taxon>Bacillales</taxon>
        <taxon>Paenibacillaceae</taxon>
        <taxon>Paenibacillus</taxon>
    </lineage>
</organism>
<proteinExistence type="predicted"/>
<gene>
    <name evidence="1" type="ORF">BSK47_30540</name>
</gene>
<dbReference type="Proteomes" id="UP000187323">
    <property type="component" value="Unassembled WGS sequence"/>
</dbReference>
<protein>
    <submittedName>
        <fullName evidence="1">Uncharacterized protein</fullName>
    </submittedName>
</protein>